<feature type="transmembrane region" description="Helical" evidence="1">
    <location>
        <begin position="78"/>
        <end position="99"/>
    </location>
</feature>
<keyword evidence="1" id="KW-0812">Transmembrane</keyword>
<feature type="transmembrane region" description="Helical" evidence="1">
    <location>
        <begin position="44"/>
        <end position="66"/>
    </location>
</feature>
<organism evidence="2 3">
    <name type="scientific">Asbolus verrucosus</name>
    <name type="common">Desert ironclad beetle</name>
    <dbReference type="NCBI Taxonomy" id="1661398"/>
    <lineage>
        <taxon>Eukaryota</taxon>
        <taxon>Metazoa</taxon>
        <taxon>Ecdysozoa</taxon>
        <taxon>Arthropoda</taxon>
        <taxon>Hexapoda</taxon>
        <taxon>Insecta</taxon>
        <taxon>Pterygota</taxon>
        <taxon>Neoptera</taxon>
        <taxon>Endopterygota</taxon>
        <taxon>Coleoptera</taxon>
        <taxon>Polyphaga</taxon>
        <taxon>Cucujiformia</taxon>
        <taxon>Tenebrionidae</taxon>
        <taxon>Pimeliinae</taxon>
        <taxon>Asbolus</taxon>
    </lineage>
</organism>
<reference evidence="2 3" key="1">
    <citation type="submission" date="2017-03" db="EMBL/GenBank/DDBJ databases">
        <title>Genome of the blue death feigning beetle - Asbolus verrucosus.</title>
        <authorList>
            <person name="Rider S.D."/>
        </authorList>
    </citation>
    <scope>NUCLEOTIDE SEQUENCE [LARGE SCALE GENOMIC DNA]</scope>
    <source>
        <strain evidence="2">Butters</strain>
        <tissue evidence="2">Head and leg muscle</tissue>
    </source>
</reference>
<keyword evidence="1" id="KW-1133">Transmembrane helix</keyword>
<feature type="non-terminal residue" evidence="2">
    <location>
        <position position="102"/>
    </location>
</feature>
<protein>
    <submittedName>
        <fullName evidence="2">Uncharacterized protein</fullName>
    </submittedName>
</protein>
<evidence type="ECO:0000313" key="2">
    <source>
        <dbReference type="EMBL" id="RZB39070.1"/>
    </source>
</evidence>
<dbReference type="Proteomes" id="UP000292052">
    <property type="component" value="Unassembled WGS sequence"/>
</dbReference>
<dbReference type="EMBL" id="QDEB01131604">
    <property type="protein sequence ID" value="RZB39070.1"/>
    <property type="molecule type" value="Genomic_DNA"/>
</dbReference>
<evidence type="ECO:0000313" key="3">
    <source>
        <dbReference type="Proteomes" id="UP000292052"/>
    </source>
</evidence>
<name>A0A482V0P2_ASBVE</name>
<keyword evidence="1" id="KW-0472">Membrane</keyword>
<gene>
    <name evidence="2" type="ORF">BDFB_014076</name>
</gene>
<accession>A0A482V0P2</accession>
<evidence type="ECO:0000256" key="1">
    <source>
        <dbReference type="SAM" id="Phobius"/>
    </source>
</evidence>
<dbReference type="AlphaFoldDB" id="A0A482V0P2"/>
<proteinExistence type="predicted"/>
<sequence>MRVLKNNLQNLGEYADEQISQMGKQNSYQRKIIKSEIIYDQLPFLNINFVIMGFFSCILLIQIYFYCYYGTTLVEEVVPVKCLYLWLLMFFIFQSNTLITSV</sequence>
<comment type="caution">
    <text evidence="2">The sequence shown here is derived from an EMBL/GenBank/DDBJ whole genome shotgun (WGS) entry which is preliminary data.</text>
</comment>
<keyword evidence="3" id="KW-1185">Reference proteome</keyword>